<evidence type="ECO:0000313" key="1">
    <source>
        <dbReference type="EMBL" id="JAC82688.1"/>
    </source>
</evidence>
<accession>A0A061SEI5</accession>
<name>A0A061SEI5_9CHLO</name>
<feature type="non-terminal residue" evidence="1">
    <location>
        <position position="50"/>
    </location>
</feature>
<sequence>HCMIGLRLGSVRFFRTLNFAWKILEKETLHAFDSSETPLYRTHFQQETKP</sequence>
<gene>
    <name evidence="1" type="ORF">TSPGSL018_5151</name>
</gene>
<proteinExistence type="predicted"/>
<feature type="non-terminal residue" evidence="1">
    <location>
        <position position="1"/>
    </location>
</feature>
<organism evidence="1">
    <name type="scientific">Tetraselmis sp. GSL018</name>
    <dbReference type="NCBI Taxonomy" id="582737"/>
    <lineage>
        <taxon>Eukaryota</taxon>
        <taxon>Viridiplantae</taxon>
        <taxon>Chlorophyta</taxon>
        <taxon>core chlorophytes</taxon>
        <taxon>Chlorodendrophyceae</taxon>
        <taxon>Chlorodendrales</taxon>
        <taxon>Chlorodendraceae</taxon>
        <taxon>Tetraselmis</taxon>
    </lineage>
</organism>
<protein>
    <submittedName>
        <fullName evidence="1">Uncharacterized protein</fullName>
    </submittedName>
</protein>
<reference evidence="1" key="1">
    <citation type="submission" date="2014-05" db="EMBL/GenBank/DDBJ databases">
        <title>The transcriptome of the halophilic microalga Tetraselmis sp. GSL018 isolated from the Great Salt Lake, Utah.</title>
        <authorList>
            <person name="Jinkerson R.E."/>
            <person name="D'Adamo S."/>
            <person name="Posewitz M.C."/>
        </authorList>
    </citation>
    <scope>NUCLEOTIDE SEQUENCE</scope>
    <source>
        <strain evidence="1">GSL018</strain>
    </source>
</reference>
<dbReference type="EMBL" id="GBEZ01002359">
    <property type="protein sequence ID" value="JAC82688.1"/>
    <property type="molecule type" value="Transcribed_RNA"/>
</dbReference>
<dbReference type="AlphaFoldDB" id="A0A061SEI5"/>